<keyword evidence="10" id="KW-1185">Reference proteome</keyword>
<dbReference type="GO" id="GO:0005829">
    <property type="term" value="C:cytosol"/>
    <property type="evidence" value="ECO:0007669"/>
    <property type="project" value="TreeGrafter"/>
</dbReference>
<dbReference type="GO" id="GO:0000156">
    <property type="term" value="F:phosphorelay response regulator activity"/>
    <property type="evidence" value="ECO:0007669"/>
    <property type="project" value="TreeGrafter"/>
</dbReference>
<dbReference type="CDD" id="cd00383">
    <property type="entry name" value="trans_reg_C"/>
    <property type="match status" value="1"/>
</dbReference>
<keyword evidence="4 6" id="KW-0238">DNA-binding</keyword>
<gene>
    <name evidence="9" type="ORF">SAMN04487940_11499</name>
</gene>
<dbReference type="GO" id="GO:0032993">
    <property type="term" value="C:protein-DNA complex"/>
    <property type="evidence" value="ECO:0007669"/>
    <property type="project" value="TreeGrafter"/>
</dbReference>
<evidence type="ECO:0000259" key="8">
    <source>
        <dbReference type="PROSITE" id="PS51755"/>
    </source>
</evidence>
<dbReference type="InterPro" id="IPR036388">
    <property type="entry name" value="WH-like_DNA-bd_sf"/>
</dbReference>
<dbReference type="SUPFAM" id="SSF46894">
    <property type="entry name" value="C-terminal effector domain of the bipartite response regulators"/>
    <property type="match status" value="1"/>
</dbReference>
<dbReference type="PANTHER" id="PTHR48111">
    <property type="entry name" value="REGULATOR OF RPOS"/>
    <property type="match status" value="1"/>
</dbReference>
<dbReference type="SMART" id="SM00862">
    <property type="entry name" value="Trans_reg_C"/>
    <property type="match status" value="1"/>
</dbReference>
<evidence type="ECO:0000256" key="3">
    <source>
        <dbReference type="ARBA" id="ARBA00023015"/>
    </source>
</evidence>
<feature type="region of interest" description="Disordered" evidence="7">
    <location>
        <begin position="222"/>
        <end position="251"/>
    </location>
</feature>
<evidence type="ECO:0000313" key="10">
    <source>
        <dbReference type="Proteomes" id="UP000182932"/>
    </source>
</evidence>
<evidence type="ECO:0000256" key="4">
    <source>
        <dbReference type="ARBA" id="ARBA00023125"/>
    </source>
</evidence>
<sequence>MHIYLYDARTNALGGLLFGLADADWQPVTVTDDFFERQLDLLAPEGCADRPVLMWAHSRAVKHIARLRRAGCCNPVLVLRGTRDPEAAMETLDAGADDDIVGPLTGHELRARVNAITRRFHGHAAASINVGDVTAFFDGRDPEVAGQPMKLSQRELAIFQQIALAAPRVVSKSRIYDAVYGMADDQPFDKVIDVYIHRIRRKIEEMSPLGDPHIRTLRGRGYKLDPAESDETTAPLPPRGSTHVVQKAQLG</sequence>
<dbReference type="PROSITE" id="PS51755">
    <property type="entry name" value="OMPR_PHOB"/>
    <property type="match status" value="1"/>
</dbReference>
<dbReference type="Pfam" id="PF00486">
    <property type="entry name" value="Trans_reg_C"/>
    <property type="match status" value="1"/>
</dbReference>
<evidence type="ECO:0000256" key="6">
    <source>
        <dbReference type="PROSITE-ProRule" id="PRU01091"/>
    </source>
</evidence>
<keyword evidence="3" id="KW-0805">Transcription regulation</keyword>
<dbReference type="EMBL" id="FNYY01000014">
    <property type="protein sequence ID" value="SEJ93608.1"/>
    <property type="molecule type" value="Genomic_DNA"/>
</dbReference>
<dbReference type="InterPro" id="IPR011006">
    <property type="entry name" value="CheY-like_superfamily"/>
</dbReference>
<dbReference type="InterPro" id="IPR016032">
    <property type="entry name" value="Sig_transdc_resp-reg_C-effctor"/>
</dbReference>
<reference evidence="9 10" key="1">
    <citation type="submission" date="2016-10" db="EMBL/GenBank/DDBJ databases">
        <authorList>
            <person name="Varghese N."/>
            <person name="Submissions S."/>
        </authorList>
    </citation>
    <scope>NUCLEOTIDE SEQUENCE [LARGE SCALE GENOMIC DNA]</scope>
    <source>
        <strain evidence="9 10">FF3</strain>
    </source>
</reference>
<dbReference type="GO" id="GO:0000976">
    <property type="term" value="F:transcription cis-regulatory region binding"/>
    <property type="evidence" value="ECO:0007669"/>
    <property type="project" value="TreeGrafter"/>
</dbReference>
<dbReference type="InterPro" id="IPR039420">
    <property type="entry name" value="WalR-like"/>
</dbReference>
<comment type="caution">
    <text evidence="9">The sequence shown here is derived from an EMBL/GenBank/DDBJ whole genome shotgun (WGS) entry which is preliminary data.</text>
</comment>
<dbReference type="GO" id="GO:0006355">
    <property type="term" value="P:regulation of DNA-templated transcription"/>
    <property type="evidence" value="ECO:0007669"/>
    <property type="project" value="InterPro"/>
</dbReference>
<dbReference type="RefSeq" id="WP_244526543.1">
    <property type="nucleotide sequence ID" value="NZ_CATLQZ010000011.1"/>
</dbReference>
<organism evidence="9 10">
    <name type="scientific">Marinovum algicola</name>
    <dbReference type="NCBI Taxonomy" id="42444"/>
    <lineage>
        <taxon>Bacteria</taxon>
        <taxon>Pseudomonadati</taxon>
        <taxon>Pseudomonadota</taxon>
        <taxon>Alphaproteobacteria</taxon>
        <taxon>Rhodobacterales</taxon>
        <taxon>Roseobacteraceae</taxon>
        <taxon>Marinovum</taxon>
    </lineage>
</organism>
<keyword evidence="2" id="KW-0902">Two-component regulatory system</keyword>
<dbReference type="SUPFAM" id="SSF52172">
    <property type="entry name" value="CheY-like"/>
    <property type="match status" value="1"/>
</dbReference>
<evidence type="ECO:0000256" key="5">
    <source>
        <dbReference type="ARBA" id="ARBA00023163"/>
    </source>
</evidence>
<evidence type="ECO:0000313" key="9">
    <source>
        <dbReference type="EMBL" id="SEJ93608.1"/>
    </source>
</evidence>
<dbReference type="Gene3D" id="6.10.250.690">
    <property type="match status" value="1"/>
</dbReference>
<dbReference type="AlphaFoldDB" id="A0A975ZPR0"/>
<protein>
    <submittedName>
        <fullName evidence="9">Two-component system, cell cycle response regulator CtrA</fullName>
    </submittedName>
</protein>
<evidence type="ECO:0000256" key="1">
    <source>
        <dbReference type="ARBA" id="ARBA00022553"/>
    </source>
</evidence>
<feature type="domain" description="OmpR/PhoB-type" evidence="8">
    <location>
        <begin position="125"/>
        <end position="226"/>
    </location>
</feature>
<keyword evidence="5" id="KW-0804">Transcription</keyword>
<dbReference type="Proteomes" id="UP000182932">
    <property type="component" value="Unassembled WGS sequence"/>
</dbReference>
<evidence type="ECO:0000256" key="7">
    <source>
        <dbReference type="SAM" id="MobiDB-lite"/>
    </source>
</evidence>
<keyword evidence="1" id="KW-0597">Phosphoprotein</keyword>
<dbReference type="PANTHER" id="PTHR48111:SF1">
    <property type="entry name" value="TWO-COMPONENT RESPONSE REGULATOR ORR33"/>
    <property type="match status" value="1"/>
</dbReference>
<evidence type="ECO:0000256" key="2">
    <source>
        <dbReference type="ARBA" id="ARBA00023012"/>
    </source>
</evidence>
<proteinExistence type="predicted"/>
<dbReference type="GeneID" id="80819762"/>
<dbReference type="InterPro" id="IPR001867">
    <property type="entry name" value="OmpR/PhoB-type_DNA-bd"/>
</dbReference>
<accession>A0A975ZPR0</accession>
<name>A0A975ZPR0_9RHOB</name>
<feature type="DNA-binding region" description="OmpR/PhoB-type" evidence="6">
    <location>
        <begin position="125"/>
        <end position="226"/>
    </location>
</feature>
<dbReference type="Gene3D" id="1.10.10.10">
    <property type="entry name" value="Winged helix-like DNA-binding domain superfamily/Winged helix DNA-binding domain"/>
    <property type="match status" value="1"/>
</dbReference>